<dbReference type="PRINTS" id="PR00702">
    <property type="entry name" value="ACRIFLAVINRP"/>
</dbReference>
<feature type="transmembrane region" description="Helical" evidence="7">
    <location>
        <begin position="345"/>
        <end position="372"/>
    </location>
</feature>
<feature type="transmembrane region" description="Helical" evidence="7">
    <location>
        <begin position="403"/>
        <end position="425"/>
    </location>
</feature>
<dbReference type="Proteomes" id="UP000199006">
    <property type="component" value="Unassembled WGS sequence"/>
</dbReference>
<evidence type="ECO:0000256" key="1">
    <source>
        <dbReference type="ARBA" id="ARBA00004651"/>
    </source>
</evidence>
<keyword evidence="10" id="KW-1185">Reference proteome</keyword>
<comment type="subcellular location">
    <subcellularLocation>
        <location evidence="1">Cell membrane</location>
        <topology evidence="1">Multi-pass membrane protein</topology>
    </subcellularLocation>
</comment>
<gene>
    <name evidence="9" type="ORF">SAMN02983006_01556</name>
</gene>
<dbReference type="Gene3D" id="1.20.1640.10">
    <property type="entry name" value="Multidrug efflux transporter AcrB transmembrane domain"/>
    <property type="match status" value="2"/>
</dbReference>
<feature type="compositionally biased region" description="Low complexity" evidence="6">
    <location>
        <begin position="553"/>
        <end position="571"/>
    </location>
</feature>
<dbReference type="PANTHER" id="PTHR33406:SF13">
    <property type="entry name" value="MEMBRANE PROTEIN YDFJ"/>
    <property type="match status" value="1"/>
</dbReference>
<evidence type="ECO:0000256" key="5">
    <source>
        <dbReference type="ARBA" id="ARBA00023136"/>
    </source>
</evidence>
<feature type="transmembrane region" description="Helical" evidence="7">
    <location>
        <begin position="810"/>
        <end position="829"/>
    </location>
</feature>
<dbReference type="AlphaFoldDB" id="A0A1I4J1S8"/>
<proteinExistence type="predicted"/>
<feature type="transmembrane region" description="Helical" evidence="7">
    <location>
        <begin position="879"/>
        <end position="905"/>
    </location>
</feature>
<feature type="transmembrane region" description="Helical" evidence="7">
    <location>
        <begin position="263"/>
        <end position="284"/>
    </location>
</feature>
<feature type="transmembrane region" description="Helical" evidence="7">
    <location>
        <begin position="759"/>
        <end position="775"/>
    </location>
</feature>
<evidence type="ECO:0000256" key="4">
    <source>
        <dbReference type="ARBA" id="ARBA00022989"/>
    </source>
</evidence>
<accession>A0A1I4J1S8</accession>
<keyword evidence="3 7" id="KW-0812">Transmembrane</keyword>
<evidence type="ECO:0000313" key="9">
    <source>
        <dbReference type="EMBL" id="SFL60006.1"/>
    </source>
</evidence>
<dbReference type="EMBL" id="FOTI01000020">
    <property type="protein sequence ID" value="SFL60006.1"/>
    <property type="molecule type" value="Genomic_DNA"/>
</dbReference>
<protein>
    <recommendedName>
        <fullName evidence="8">SSD domain-containing protein</fullName>
    </recommendedName>
</protein>
<keyword evidence="2" id="KW-1003">Cell membrane</keyword>
<keyword evidence="4 7" id="KW-1133">Transmembrane helix</keyword>
<keyword evidence="5 7" id="KW-0472">Membrane</keyword>
<reference evidence="9 10" key="1">
    <citation type="submission" date="2016-10" db="EMBL/GenBank/DDBJ databases">
        <authorList>
            <person name="de Groot N.N."/>
        </authorList>
    </citation>
    <scope>NUCLEOTIDE SEQUENCE [LARGE SCALE GENOMIC DNA]</scope>
    <source>
        <strain evidence="9 10">ATCC 51327</strain>
    </source>
</reference>
<feature type="compositionally biased region" description="Polar residues" evidence="6">
    <location>
        <begin position="534"/>
        <end position="550"/>
    </location>
</feature>
<dbReference type="Pfam" id="PF03176">
    <property type="entry name" value="MMPL"/>
    <property type="match status" value="2"/>
</dbReference>
<feature type="transmembrane region" description="Helical" evidence="7">
    <location>
        <begin position="237"/>
        <end position="257"/>
    </location>
</feature>
<dbReference type="SUPFAM" id="SSF82866">
    <property type="entry name" value="Multidrug efflux transporter AcrB transmembrane domain"/>
    <property type="match status" value="2"/>
</dbReference>
<feature type="transmembrane region" description="Helical" evidence="7">
    <location>
        <begin position="7"/>
        <end position="26"/>
    </location>
</feature>
<evidence type="ECO:0000256" key="2">
    <source>
        <dbReference type="ARBA" id="ARBA00022475"/>
    </source>
</evidence>
<dbReference type="RefSeq" id="WP_089861665.1">
    <property type="nucleotide sequence ID" value="NZ_FOTI01000020.1"/>
</dbReference>
<dbReference type="InterPro" id="IPR050545">
    <property type="entry name" value="Mycobact_MmpL"/>
</dbReference>
<feature type="compositionally biased region" description="Polar residues" evidence="6">
    <location>
        <begin position="592"/>
        <end position="601"/>
    </location>
</feature>
<feature type="compositionally biased region" description="Polar residues" evidence="6">
    <location>
        <begin position="516"/>
        <end position="526"/>
    </location>
</feature>
<evidence type="ECO:0000259" key="8">
    <source>
        <dbReference type="PROSITE" id="PS50156"/>
    </source>
</evidence>
<sequence length="915" mass="101208">MERILKHNKAIVIIIFLITIFFLFQIPKVQINNDIEVFLPDTHPAKVSNEEMKDIFGESDGIVAALKVDRGTILEPENLKYLKELTAGIEKISYVDDVTSLTNADFIEGTPDGMIVDDLVKDLPQNDSDKYAIKEKILSWDMYKNNLYSSDFKSTEILIKLKKGLSNDDKDAAYYQIKNLTDQYKSKGFETYISGSTAINVLMGDNMLQDVKFLIPFIVAVLIIALYLFFNNILAVVLILLTVSISSIWAVGLMAALGISLTLVSTVIPVLLIAVGSAYGIHILSHYYDYISEHPGELTPEDQQKIVYRTVNRLGKAVFLAALTTVAGFGSLASSEIIPIKTFGIFTAIGIAAAFLVALFLIPSLLIIIYAYRHDKLKDKYQAQDHFNKMINKLHEFYAGRRIGIIVTALVIIIFSLMGFSKIVVDTPLIEMFKENTEIRQADDFINQNFSGTNIMKVMVSGQKSGDLNNPAVLAAMDKLEKHLNSKFPEVGKATSISDYIKRMNQVMHYPAVESDSASQNTALSSEQDEIEDNSSSFYQGTAENSSSDDGSIADQSSSFYSDSSSTSAEDSGSDYDLDHSSSFYQEDDSSAGEQSNNSGQLELIPGPDREKELSEYDFISLLNSAFIRAENLNLTTDEMLALLKQELNYKAAAYYEIPTDLNKYNAASPQNLKNLISQYLLLYSGNVDDFINDQLEPDKAQILIQLNDPSNLTAAKVREDISNYTAANFPANYQVEVSGNATMALEANNLIVSSQTRSIVISFIIVFLLVAISFRSLLAGIYGIIPLAFSLIINFGLMGHLGIKLDVGTAMVASIAIGIGVDYTIHFLQTYYTERQEEEDLFIVTKKTLASTGKAIVFNAISVAAGFLVLLFSNFYPLVYLGFLIAVTMFTSSLASLTILPLLLNLFKPKFISK</sequence>
<dbReference type="PROSITE" id="PS50156">
    <property type="entry name" value="SSD"/>
    <property type="match status" value="2"/>
</dbReference>
<dbReference type="InterPro" id="IPR004869">
    <property type="entry name" value="MMPL_dom"/>
</dbReference>
<feature type="transmembrane region" description="Helical" evidence="7">
    <location>
        <begin position="213"/>
        <end position="230"/>
    </location>
</feature>
<dbReference type="PANTHER" id="PTHR33406">
    <property type="entry name" value="MEMBRANE PROTEIN MJ1562-RELATED"/>
    <property type="match status" value="1"/>
</dbReference>
<dbReference type="InterPro" id="IPR001036">
    <property type="entry name" value="Acrflvin-R"/>
</dbReference>
<evidence type="ECO:0000313" key="10">
    <source>
        <dbReference type="Proteomes" id="UP000199006"/>
    </source>
</evidence>
<name>A0A1I4J1S8_9FIRM</name>
<feature type="region of interest" description="Disordered" evidence="6">
    <location>
        <begin position="514"/>
        <end position="606"/>
    </location>
</feature>
<dbReference type="InterPro" id="IPR000731">
    <property type="entry name" value="SSD"/>
</dbReference>
<feature type="domain" description="SSD" evidence="8">
    <location>
        <begin position="781"/>
        <end position="907"/>
    </location>
</feature>
<evidence type="ECO:0000256" key="7">
    <source>
        <dbReference type="SAM" id="Phobius"/>
    </source>
</evidence>
<organism evidence="9 10">
    <name type="scientific">Halanaerobium salsuginis</name>
    <dbReference type="NCBI Taxonomy" id="29563"/>
    <lineage>
        <taxon>Bacteria</taxon>
        <taxon>Bacillati</taxon>
        <taxon>Bacillota</taxon>
        <taxon>Clostridia</taxon>
        <taxon>Halanaerobiales</taxon>
        <taxon>Halanaerobiaceae</taxon>
        <taxon>Halanaerobium</taxon>
    </lineage>
</organism>
<evidence type="ECO:0000256" key="3">
    <source>
        <dbReference type="ARBA" id="ARBA00022692"/>
    </source>
</evidence>
<evidence type="ECO:0000256" key="6">
    <source>
        <dbReference type="SAM" id="MobiDB-lite"/>
    </source>
</evidence>
<feature type="domain" description="SSD" evidence="8">
    <location>
        <begin position="240"/>
        <end position="368"/>
    </location>
</feature>
<dbReference type="STRING" id="29563.SAMN02983006_01556"/>
<dbReference type="OrthoDB" id="9809027at2"/>
<feature type="transmembrane region" description="Helical" evidence="7">
    <location>
        <begin position="850"/>
        <end position="873"/>
    </location>
</feature>
<dbReference type="GO" id="GO:0005886">
    <property type="term" value="C:plasma membrane"/>
    <property type="evidence" value="ECO:0007669"/>
    <property type="project" value="UniProtKB-SubCell"/>
</dbReference>
<dbReference type="GO" id="GO:0022857">
    <property type="term" value="F:transmembrane transporter activity"/>
    <property type="evidence" value="ECO:0007669"/>
    <property type="project" value="InterPro"/>
</dbReference>
<feature type="transmembrane region" description="Helical" evidence="7">
    <location>
        <begin position="782"/>
        <end position="804"/>
    </location>
</feature>
<feature type="transmembrane region" description="Helical" evidence="7">
    <location>
        <begin position="314"/>
        <end position="333"/>
    </location>
</feature>